<accession>A0ABD0J0P4</accession>
<keyword evidence="3" id="KW-1185">Reference proteome</keyword>
<feature type="region of interest" description="Disordered" evidence="1">
    <location>
        <begin position="194"/>
        <end position="230"/>
    </location>
</feature>
<name>A0ABD0J0P4_9CAEN</name>
<organism evidence="2 3">
    <name type="scientific">Batillaria attramentaria</name>
    <dbReference type="NCBI Taxonomy" id="370345"/>
    <lineage>
        <taxon>Eukaryota</taxon>
        <taxon>Metazoa</taxon>
        <taxon>Spiralia</taxon>
        <taxon>Lophotrochozoa</taxon>
        <taxon>Mollusca</taxon>
        <taxon>Gastropoda</taxon>
        <taxon>Caenogastropoda</taxon>
        <taxon>Sorbeoconcha</taxon>
        <taxon>Cerithioidea</taxon>
        <taxon>Batillariidae</taxon>
        <taxon>Batillaria</taxon>
    </lineage>
</organism>
<dbReference type="AlphaFoldDB" id="A0ABD0J0P4"/>
<reference evidence="2 3" key="1">
    <citation type="journal article" date="2023" name="Sci. Data">
        <title>Genome assembly of the Korean intertidal mud-creeper Batillaria attramentaria.</title>
        <authorList>
            <person name="Patra A.K."/>
            <person name="Ho P.T."/>
            <person name="Jun S."/>
            <person name="Lee S.J."/>
            <person name="Kim Y."/>
            <person name="Won Y.J."/>
        </authorList>
    </citation>
    <scope>NUCLEOTIDE SEQUENCE [LARGE SCALE GENOMIC DNA]</scope>
    <source>
        <strain evidence="2">Wonlab-2016</strain>
    </source>
</reference>
<proteinExistence type="predicted"/>
<protein>
    <submittedName>
        <fullName evidence="2">Uncharacterized protein</fullName>
    </submittedName>
</protein>
<sequence>MLKVDNLPSSSPDMSLHEYTPLPGVVSLSFFVAILQQGNSLQCLSLDGTCLCVTGCLPVASRKLKTRRLSVESYSNRHTSKLTSEAMEMSPRSTLIPSLRSSRKRSRSVSLSPAFDHAEIPDYFVSDSSERRKRSTRTLAVGLWKPTSLTTCRPERNTGQGANGTAVMTSEAVLACPAKAGCACTAWCAGTWPSSGTGSPEGPRFEPGWAARGRQRPSSADPGPATLPRDVIRPARAALRGCHSVPRHRPDPWVPRWCSWRANLARLCSWCTFLQMKRRHQIGG</sequence>
<evidence type="ECO:0000313" key="2">
    <source>
        <dbReference type="EMBL" id="KAK7445508.1"/>
    </source>
</evidence>
<dbReference type="EMBL" id="JACVVK020000792">
    <property type="protein sequence ID" value="KAK7445508.1"/>
    <property type="molecule type" value="Genomic_DNA"/>
</dbReference>
<gene>
    <name evidence="2" type="ORF">BaRGS_00040337</name>
</gene>
<dbReference type="Proteomes" id="UP001519460">
    <property type="component" value="Unassembled WGS sequence"/>
</dbReference>
<comment type="caution">
    <text evidence="2">The sequence shown here is derived from an EMBL/GenBank/DDBJ whole genome shotgun (WGS) entry which is preliminary data.</text>
</comment>
<evidence type="ECO:0000256" key="1">
    <source>
        <dbReference type="SAM" id="MobiDB-lite"/>
    </source>
</evidence>
<evidence type="ECO:0000313" key="3">
    <source>
        <dbReference type="Proteomes" id="UP001519460"/>
    </source>
</evidence>